<dbReference type="Proteomes" id="UP001283361">
    <property type="component" value="Unassembled WGS sequence"/>
</dbReference>
<sequence length="59" mass="6541">MEYDRITTDSTNNKSPKEVVTPSKQQAACVSPGGEGLEDLERKEGREEGEILVLCQDMK</sequence>
<accession>A0AAE0YSA5</accession>
<evidence type="ECO:0000256" key="1">
    <source>
        <dbReference type="SAM" id="MobiDB-lite"/>
    </source>
</evidence>
<dbReference type="AlphaFoldDB" id="A0AAE0YSA5"/>
<protein>
    <submittedName>
        <fullName evidence="2">Uncharacterized protein</fullName>
    </submittedName>
</protein>
<evidence type="ECO:0000313" key="3">
    <source>
        <dbReference type="Proteomes" id="UP001283361"/>
    </source>
</evidence>
<name>A0AAE0YSA5_9GAST</name>
<feature type="region of interest" description="Disordered" evidence="1">
    <location>
        <begin position="1"/>
        <end position="38"/>
    </location>
</feature>
<evidence type="ECO:0000313" key="2">
    <source>
        <dbReference type="EMBL" id="KAK3755643.1"/>
    </source>
</evidence>
<comment type="caution">
    <text evidence="2">The sequence shown here is derived from an EMBL/GenBank/DDBJ whole genome shotgun (WGS) entry which is preliminary data.</text>
</comment>
<dbReference type="EMBL" id="JAWDGP010005592">
    <property type="protein sequence ID" value="KAK3755643.1"/>
    <property type="molecule type" value="Genomic_DNA"/>
</dbReference>
<reference evidence="2" key="1">
    <citation type="journal article" date="2023" name="G3 (Bethesda)">
        <title>A reference genome for the long-term kleptoplast-retaining sea slug Elysia crispata morphotype clarki.</title>
        <authorList>
            <person name="Eastman K.E."/>
            <person name="Pendleton A.L."/>
            <person name="Shaikh M.A."/>
            <person name="Suttiyut T."/>
            <person name="Ogas R."/>
            <person name="Tomko P."/>
            <person name="Gavelis G."/>
            <person name="Widhalm J.R."/>
            <person name="Wisecaver J.H."/>
        </authorList>
    </citation>
    <scope>NUCLEOTIDE SEQUENCE</scope>
    <source>
        <strain evidence="2">ECLA1</strain>
    </source>
</reference>
<gene>
    <name evidence="2" type="ORF">RRG08_014610</name>
</gene>
<organism evidence="2 3">
    <name type="scientific">Elysia crispata</name>
    <name type="common">lettuce slug</name>
    <dbReference type="NCBI Taxonomy" id="231223"/>
    <lineage>
        <taxon>Eukaryota</taxon>
        <taxon>Metazoa</taxon>
        <taxon>Spiralia</taxon>
        <taxon>Lophotrochozoa</taxon>
        <taxon>Mollusca</taxon>
        <taxon>Gastropoda</taxon>
        <taxon>Heterobranchia</taxon>
        <taxon>Euthyneura</taxon>
        <taxon>Panpulmonata</taxon>
        <taxon>Sacoglossa</taxon>
        <taxon>Placobranchoidea</taxon>
        <taxon>Plakobranchidae</taxon>
        <taxon>Elysia</taxon>
    </lineage>
</organism>
<proteinExistence type="predicted"/>
<keyword evidence="3" id="KW-1185">Reference proteome</keyword>